<sequence length="415" mass="47769">MKKLLLAFLLLSGVSIYSQTNPEDKQTTKEELEKEQKTELNKNPHDSKKVEKIIKKIAVINKKSNVQTVINDFETQAYTSNQLKPKHKQPIVFKIDNINKIPNKVEITSNVVKINHDFLNGDENKVANKVKKDDDDENTKNSISPDISIKELNKEFKQLNIEMAGLENKIQLNSNLLDQKQKILNDYQIKKADEQRKGELTDNQTTANYFSTITTIGNEILILKNNILEEQSTLVNKKNELIKLSDDLGKFTIKTNSLLAKYNCVYGKIKDINKINYAYDNFCNYIINPSLNFNQYNNDSEGVCSILKTDKRNGHYSDVSIFDEAYADFIQEYNFFHNDELFYEINNLDGSYAKLVKTQIDTLKRDVEVLYLSVDITGLRKKLNNVEIINNILSKKKSLYCGIKSGTTTLRLHRV</sequence>
<evidence type="ECO:0000313" key="4">
    <source>
        <dbReference type="Proteomes" id="UP000317519"/>
    </source>
</evidence>
<accession>A0ABY3FJW8</accession>
<keyword evidence="1" id="KW-0175">Coiled coil</keyword>
<name>A0ABY3FJW8_9FLAO</name>
<dbReference type="EMBL" id="VLKO01000017">
    <property type="protein sequence ID" value="TWH99092.1"/>
    <property type="molecule type" value="Genomic_DNA"/>
</dbReference>
<keyword evidence="4" id="KW-1185">Reference proteome</keyword>
<evidence type="ECO:0000256" key="1">
    <source>
        <dbReference type="SAM" id="Coils"/>
    </source>
</evidence>
<comment type="caution">
    <text evidence="3">The sequence shown here is derived from an EMBL/GenBank/DDBJ whole genome shotgun (WGS) entry which is preliminary data.</text>
</comment>
<feature type="coiled-coil region" evidence="1">
    <location>
        <begin position="149"/>
        <end position="197"/>
    </location>
</feature>
<organism evidence="3 4">
    <name type="scientific">Flavobacterium tiangeerense</name>
    <dbReference type="NCBI Taxonomy" id="459471"/>
    <lineage>
        <taxon>Bacteria</taxon>
        <taxon>Pseudomonadati</taxon>
        <taxon>Bacteroidota</taxon>
        <taxon>Flavobacteriia</taxon>
        <taxon>Flavobacteriales</taxon>
        <taxon>Flavobacteriaceae</taxon>
        <taxon>Flavobacterium</taxon>
    </lineage>
</organism>
<evidence type="ECO:0000313" key="3">
    <source>
        <dbReference type="EMBL" id="TWH99092.1"/>
    </source>
</evidence>
<gene>
    <name evidence="3" type="ORF">IQ05_03186</name>
</gene>
<keyword evidence="2" id="KW-0732">Signal</keyword>
<dbReference type="Proteomes" id="UP000317519">
    <property type="component" value="Unassembled WGS sequence"/>
</dbReference>
<protein>
    <submittedName>
        <fullName evidence="3">Uncharacterized protein</fullName>
    </submittedName>
</protein>
<proteinExistence type="predicted"/>
<dbReference type="RefSeq" id="WP_144894301.1">
    <property type="nucleotide sequence ID" value="NZ_VLKO01000017.1"/>
</dbReference>
<reference evidence="3 4" key="1">
    <citation type="journal article" date="2015" name="Stand. Genomic Sci.">
        <title>Genomic Encyclopedia of Bacterial and Archaeal Type Strains, Phase III: the genomes of soil and plant-associated and newly described type strains.</title>
        <authorList>
            <person name="Whitman W.B."/>
            <person name="Woyke T."/>
            <person name="Klenk H.P."/>
            <person name="Zhou Y."/>
            <person name="Lilburn T.G."/>
            <person name="Beck B.J."/>
            <person name="De Vos P."/>
            <person name="Vandamme P."/>
            <person name="Eisen J.A."/>
            <person name="Garrity G."/>
            <person name="Hugenholtz P."/>
            <person name="Kyrpides N.C."/>
        </authorList>
    </citation>
    <scope>NUCLEOTIDE SEQUENCE [LARGE SCALE GENOMIC DNA]</scope>
    <source>
        <strain evidence="3 4">CGMCC 1.6847</strain>
    </source>
</reference>
<feature type="chain" id="PRO_5046406926" evidence="2">
    <location>
        <begin position="21"/>
        <end position="415"/>
    </location>
</feature>
<evidence type="ECO:0000256" key="2">
    <source>
        <dbReference type="SAM" id="SignalP"/>
    </source>
</evidence>
<feature type="signal peptide" evidence="2">
    <location>
        <begin position="1"/>
        <end position="20"/>
    </location>
</feature>